<keyword evidence="3" id="KW-0479">Metal-binding</keyword>
<proteinExistence type="inferred from homology"/>
<dbReference type="PANTHER" id="PTHR31356">
    <property type="entry name" value="THYLAKOID LUMENAL 29 KDA PROTEIN, CHLOROPLASTIC-RELATED"/>
    <property type="match status" value="1"/>
</dbReference>
<dbReference type="EMBL" id="HBIV01036213">
    <property type="protein sequence ID" value="CAE0674095.1"/>
    <property type="molecule type" value="Transcribed_RNA"/>
</dbReference>
<dbReference type="InterPro" id="IPR002207">
    <property type="entry name" value="Peroxidase_I"/>
</dbReference>
<dbReference type="InterPro" id="IPR019794">
    <property type="entry name" value="Peroxidases_AS"/>
</dbReference>
<dbReference type="InterPro" id="IPR044831">
    <property type="entry name" value="Ccp1-like"/>
</dbReference>
<dbReference type="InterPro" id="IPR002016">
    <property type="entry name" value="Haem_peroxidase"/>
</dbReference>
<evidence type="ECO:0000313" key="10">
    <source>
        <dbReference type="EMBL" id="CAE0674095.1"/>
    </source>
</evidence>
<dbReference type="PANTHER" id="PTHR31356:SF66">
    <property type="entry name" value="CATALASE-PEROXIDASE"/>
    <property type="match status" value="1"/>
</dbReference>
<keyword evidence="5" id="KW-0408">Iron</keyword>
<dbReference type="PRINTS" id="PR00458">
    <property type="entry name" value="PEROXIDASE"/>
</dbReference>
<feature type="region of interest" description="Disordered" evidence="7">
    <location>
        <begin position="50"/>
        <end position="69"/>
    </location>
</feature>
<keyword evidence="2" id="KW-0349">Heme</keyword>
<dbReference type="GO" id="GO:0004601">
    <property type="term" value="F:peroxidase activity"/>
    <property type="evidence" value="ECO:0007669"/>
    <property type="project" value="UniProtKB-KW"/>
</dbReference>
<dbReference type="PROSITE" id="PS00435">
    <property type="entry name" value="PEROXIDASE_1"/>
    <property type="match status" value="1"/>
</dbReference>
<organism evidence="10">
    <name type="scientific">Lotharella globosa</name>
    <dbReference type="NCBI Taxonomy" id="91324"/>
    <lineage>
        <taxon>Eukaryota</taxon>
        <taxon>Sar</taxon>
        <taxon>Rhizaria</taxon>
        <taxon>Cercozoa</taxon>
        <taxon>Chlorarachniophyceae</taxon>
        <taxon>Lotharella</taxon>
    </lineage>
</organism>
<dbReference type="PROSITE" id="PS00436">
    <property type="entry name" value="PEROXIDASE_2"/>
    <property type="match status" value="1"/>
</dbReference>
<dbReference type="InterPro" id="IPR010255">
    <property type="entry name" value="Haem_peroxidase_sf"/>
</dbReference>
<dbReference type="GO" id="GO:0046872">
    <property type="term" value="F:metal ion binding"/>
    <property type="evidence" value="ECO:0007669"/>
    <property type="project" value="UniProtKB-KW"/>
</dbReference>
<evidence type="ECO:0000256" key="3">
    <source>
        <dbReference type="ARBA" id="ARBA00022723"/>
    </source>
</evidence>
<evidence type="ECO:0000256" key="6">
    <source>
        <dbReference type="RuleBase" id="RU004241"/>
    </source>
</evidence>
<keyword evidence="8" id="KW-0732">Signal</keyword>
<dbReference type="CDD" id="cd00691">
    <property type="entry name" value="ascorbate_peroxidase"/>
    <property type="match status" value="1"/>
</dbReference>
<evidence type="ECO:0000256" key="5">
    <source>
        <dbReference type="ARBA" id="ARBA00023004"/>
    </source>
</evidence>
<dbReference type="Gene3D" id="1.10.420.10">
    <property type="entry name" value="Peroxidase, domain 2"/>
    <property type="match status" value="1"/>
</dbReference>
<dbReference type="AlphaFoldDB" id="A0A6U3B5R8"/>
<dbReference type="Gene3D" id="1.10.520.10">
    <property type="match status" value="1"/>
</dbReference>
<comment type="similarity">
    <text evidence="6">Belongs to the peroxidase family.</text>
</comment>
<feature type="domain" description="Plant heme peroxidase family profile" evidence="9">
    <location>
        <begin position="77"/>
        <end position="295"/>
    </location>
</feature>
<gene>
    <name evidence="10" type="ORF">LGLO00237_LOCUS25869</name>
</gene>
<dbReference type="GO" id="GO:0000302">
    <property type="term" value="P:response to reactive oxygen species"/>
    <property type="evidence" value="ECO:0007669"/>
    <property type="project" value="TreeGrafter"/>
</dbReference>
<sequence>MHSAALLLVFATATALNYDAVRGDITDLIREKDCGPILIRLSWHDAGTWDASSQTGGPRGAMRFESGESKHGANNGLDIARDLLEPLKKKYHEISYADLWSLAGVVAVEEMGGPVVSWRPGRIDASGAEDSVEEGRLPDAQLGCPHLRDVFHRMALSDQEIVALSGAHTVGAMHADRSGHEGPWTKRPTHFDNQYFKDLVEKKWVNVDAGKLGGSPGNVVFVEEGEPLVSGMPIMLPTDVDMLNDSQMRVWVDTYAASKERFFQDFSSAFTKLQELGVPAFHGIVNPHGTLKEEL</sequence>
<evidence type="ECO:0000256" key="7">
    <source>
        <dbReference type="SAM" id="MobiDB-lite"/>
    </source>
</evidence>
<evidence type="ECO:0000256" key="4">
    <source>
        <dbReference type="ARBA" id="ARBA00023002"/>
    </source>
</evidence>
<evidence type="ECO:0000256" key="8">
    <source>
        <dbReference type="SAM" id="SignalP"/>
    </source>
</evidence>
<keyword evidence="1" id="KW-0575">Peroxidase</keyword>
<dbReference type="SUPFAM" id="SSF48113">
    <property type="entry name" value="Heme-dependent peroxidases"/>
    <property type="match status" value="1"/>
</dbReference>
<dbReference type="GO" id="GO:0020037">
    <property type="term" value="F:heme binding"/>
    <property type="evidence" value="ECO:0007669"/>
    <property type="project" value="InterPro"/>
</dbReference>
<keyword evidence="4" id="KW-0560">Oxidoreductase</keyword>
<evidence type="ECO:0000259" key="9">
    <source>
        <dbReference type="PROSITE" id="PS50873"/>
    </source>
</evidence>
<evidence type="ECO:0000256" key="1">
    <source>
        <dbReference type="ARBA" id="ARBA00022559"/>
    </source>
</evidence>
<dbReference type="InterPro" id="IPR019793">
    <property type="entry name" value="Peroxidases_heam-ligand_BS"/>
</dbReference>
<dbReference type="Pfam" id="PF00141">
    <property type="entry name" value="peroxidase"/>
    <property type="match status" value="1"/>
</dbReference>
<dbReference type="GO" id="GO:0034599">
    <property type="term" value="P:cellular response to oxidative stress"/>
    <property type="evidence" value="ECO:0007669"/>
    <property type="project" value="InterPro"/>
</dbReference>
<dbReference type="GO" id="GO:0042744">
    <property type="term" value="P:hydrogen peroxide catabolic process"/>
    <property type="evidence" value="ECO:0007669"/>
    <property type="project" value="TreeGrafter"/>
</dbReference>
<name>A0A6U3B5R8_9EUKA</name>
<accession>A0A6U3B5R8</accession>
<reference evidence="10" key="1">
    <citation type="submission" date="2021-01" db="EMBL/GenBank/DDBJ databases">
        <authorList>
            <person name="Corre E."/>
            <person name="Pelletier E."/>
            <person name="Niang G."/>
            <person name="Scheremetjew M."/>
            <person name="Finn R."/>
            <person name="Kale V."/>
            <person name="Holt S."/>
            <person name="Cochrane G."/>
            <person name="Meng A."/>
            <person name="Brown T."/>
            <person name="Cohen L."/>
        </authorList>
    </citation>
    <scope>NUCLEOTIDE SEQUENCE</scope>
    <source>
        <strain evidence="10">CCCM811</strain>
    </source>
</reference>
<protein>
    <recommendedName>
        <fullName evidence="9">Plant heme peroxidase family profile domain-containing protein</fullName>
    </recommendedName>
</protein>
<evidence type="ECO:0000256" key="2">
    <source>
        <dbReference type="ARBA" id="ARBA00022617"/>
    </source>
</evidence>
<dbReference type="PROSITE" id="PS50873">
    <property type="entry name" value="PEROXIDASE_4"/>
    <property type="match status" value="1"/>
</dbReference>
<feature type="chain" id="PRO_5030160017" description="Plant heme peroxidase family profile domain-containing protein" evidence="8">
    <location>
        <begin position="16"/>
        <end position="295"/>
    </location>
</feature>
<dbReference type="PRINTS" id="PR00459">
    <property type="entry name" value="ASPEROXIDASE"/>
</dbReference>
<feature type="signal peptide" evidence="8">
    <location>
        <begin position="1"/>
        <end position="15"/>
    </location>
</feature>